<organism evidence="2 3">
    <name type="scientific">Mucilaginibacter sabulilitoris</name>
    <dbReference type="NCBI Taxonomy" id="1173583"/>
    <lineage>
        <taxon>Bacteria</taxon>
        <taxon>Pseudomonadati</taxon>
        <taxon>Bacteroidota</taxon>
        <taxon>Sphingobacteriia</taxon>
        <taxon>Sphingobacteriales</taxon>
        <taxon>Sphingobacteriaceae</taxon>
        <taxon>Mucilaginibacter</taxon>
    </lineage>
</organism>
<dbReference type="InterPro" id="IPR031325">
    <property type="entry name" value="RHS_repeat"/>
</dbReference>
<proteinExistence type="predicted"/>
<dbReference type="EMBL" id="CP139558">
    <property type="protein sequence ID" value="WPU92472.1"/>
    <property type="molecule type" value="Genomic_DNA"/>
</dbReference>
<evidence type="ECO:0000313" key="2">
    <source>
        <dbReference type="EMBL" id="WPU92472.1"/>
    </source>
</evidence>
<protein>
    <submittedName>
        <fullName evidence="2">RHS repeat domain-containing protein</fullName>
    </submittedName>
</protein>
<evidence type="ECO:0000313" key="3">
    <source>
        <dbReference type="Proteomes" id="UP001324380"/>
    </source>
</evidence>
<dbReference type="NCBIfam" id="TIGR01643">
    <property type="entry name" value="YD_repeat_2x"/>
    <property type="match status" value="1"/>
</dbReference>
<accession>A0ABZ0THP2</accession>
<keyword evidence="3" id="KW-1185">Reference proteome</keyword>
<dbReference type="InterPro" id="IPR006530">
    <property type="entry name" value="YD"/>
</dbReference>
<reference evidence="2 3" key="1">
    <citation type="submission" date="2023-11" db="EMBL/GenBank/DDBJ databases">
        <title>Analysis of the Genomes of Mucilaginibacter gossypii cycad 4 and M. sabulilitoris SNA2: microbes with the potential for plant growth promotion.</title>
        <authorList>
            <person name="Hirsch A.M."/>
            <person name="Humm E."/>
            <person name="Rubbi M."/>
            <person name="Del Vecchio G."/>
            <person name="Ha S.M."/>
            <person name="Pellegrini M."/>
            <person name="Gunsalus R.P."/>
        </authorList>
    </citation>
    <scope>NUCLEOTIDE SEQUENCE [LARGE SCALE GENOMIC DNA]</scope>
    <source>
        <strain evidence="2 3">SNA2</strain>
    </source>
</reference>
<dbReference type="RefSeq" id="WP_321561634.1">
    <property type="nucleotide sequence ID" value="NZ_CP139558.1"/>
</dbReference>
<sequence>MKIRVCRAIAVLMLSIASEAVNGQQSIPNQIPLNYADITGKELLTSPTTTAFTQYGKVPVSLFTGAADISIPLYDIKVDDFDMPVSLSYSSTGIQPNSHASWVGTGWNLMAGATITRKVNGSIDEFIAPYDYADNVSTIHAGDHLGWYFSSIEHTNPTNNSAWTTNIGNGAFYPGMLYIDGKSLIRDYAADEFDFNIFGLSGAFFMGEDGNWKVRSKDGKTIKIEEIYDRYVFKPFPSATGVTGVGTFIGFKITTGDGTQYYFGDYKKVGSEDNVATNTAIEFNRAGLFFSIFNNNVVATAWHIRKITLPNKKEIIFDYFRDGNQYIYSPSGNSEQYNVTYSVPWGIGSVQNAFYQEPIDANVNIIDPVYLRSISFPQGKLVLNSEPTFEPDNLESTFSSFNYFTTSSSAGARIAHDIYGAYPEITPPNGSQLSAMGNGRAAPSNWYKLNSIELQDYNGKKLKEAKFTYNQPQLPSNTRYFLQSVQAFGYYNNPGGISMPPYTFQYNSTVLPKYCSINVDHWGYYTGLRSFPTIAPGSPNSVSDYNAFRTPDATFVKAGILTQINYPTGGYTMFEYQPNKFKSWVGNYPAGLNILGTEATGGGVRVSKITSTDNVTGKPLVFEYSYVNDLATNVSSGVLGSPLPEYIVNQPNLSFYNAPGYSAVTMSNVSYWYFTSNNKYPVHNNDGTIVTYTKVIERQSANGVYNGMKATTFTNHDNGYMDHTPDAYLYMAPTDGLLCNYTDRSFERGNVLTEFYYNNNSRPVQSVENTYNDDPGRFNAYVKSILTSAKIIPSNGNRMNFFRISAVRNYTFYPFLKRRVETVYPTEPLSANTVTTTDYTYDPGNSTRNLVQQAVQNSSSEKLITNYIYPKNYTVASNTDDFSKGVKNLQDNYAVSVPVELYNQRVNTNGTGLRTISASLNSYNSTLPLPDLSYVSESINPVTSFVPSTINTSGQLTKDPSYKPRMSVGNYDAFGHALQMHQTNGTLQAFQWGYNNNYPTVTVANAANLSVSTDNIVTDQGTGYIRLTNGSTTTYTTAFDMTATGTISMSLGFTGNPGTNGSMKVSVIISGPSTTGTTIPLCVSSPGGNCGSYSTAWSNSNFIPGHYIVTAQIYESQNTGSDVGLGIFYPVSTTVTTITGTKDFYYEGFEEGGGNSTINDARTGHLSYTGAYTKNLNGLSVRNYVLSYWLKSGNSWTLQTQSPVSVTGGSYTINIPSGQIDDVRFCPSDAQMTTYTYDPLVGMTSATDAKGITTTYEYDSFQRLKNVKDEDGHVVKHTDYHYAGQ</sequence>
<dbReference type="Pfam" id="PF05593">
    <property type="entry name" value="RHS_repeat"/>
    <property type="match status" value="1"/>
</dbReference>
<feature type="signal peptide" evidence="1">
    <location>
        <begin position="1"/>
        <end position="23"/>
    </location>
</feature>
<keyword evidence="1" id="KW-0732">Signal</keyword>
<gene>
    <name evidence="2" type="ORF">SNE25_24395</name>
</gene>
<feature type="chain" id="PRO_5047117202" evidence="1">
    <location>
        <begin position="24"/>
        <end position="1285"/>
    </location>
</feature>
<evidence type="ECO:0000256" key="1">
    <source>
        <dbReference type="SAM" id="SignalP"/>
    </source>
</evidence>
<dbReference type="Proteomes" id="UP001324380">
    <property type="component" value="Chromosome"/>
</dbReference>
<name>A0ABZ0THP2_9SPHI</name>